<keyword evidence="4" id="KW-0132">Cell division</keyword>
<feature type="domain" description="SOSEKI DIX-like" evidence="9">
    <location>
        <begin position="137"/>
        <end position="225"/>
    </location>
</feature>
<organism evidence="10 11">
    <name type="scientific">Malus domestica</name>
    <name type="common">Apple</name>
    <name type="synonym">Pyrus malus</name>
    <dbReference type="NCBI Taxonomy" id="3750"/>
    <lineage>
        <taxon>Eukaryota</taxon>
        <taxon>Viridiplantae</taxon>
        <taxon>Streptophyta</taxon>
        <taxon>Embryophyta</taxon>
        <taxon>Tracheophyta</taxon>
        <taxon>Spermatophyta</taxon>
        <taxon>Magnoliopsida</taxon>
        <taxon>eudicotyledons</taxon>
        <taxon>Gunneridae</taxon>
        <taxon>Pentapetalae</taxon>
        <taxon>rosids</taxon>
        <taxon>fabids</taxon>
        <taxon>Rosales</taxon>
        <taxon>Rosaceae</taxon>
        <taxon>Amygdaloideae</taxon>
        <taxon>Maleae</taxon>
        <taxon>Malus</taxon>
    </lineage>
</organism>
<dbReference type="InterPro" id="IPR048351">
    <property type="entry name" value="SOK_DIX"/>
</dbReference>
<evidence type="ECO:0000256" key="2">
    <source>
        <dbReference type="ARBA" id="ARBA00022473"/>
    </source>
</evidence>
<feature type="compositionally biased region" description="Polar residues" evidence="8">
    <location>
        <begin position="585"/>
        <end position="604"/>
    </location>
</feature>
<evidence type="ECO:0000313" key="11">
    <source>
        <dbReference type="Proteomes" id="UP000290289"/>
    </source>
</evidence>
<feature type="region of interest" description="Disordered" evidence="8">
    <location>
        <begin position="526"/>
        <end position="616"/>
    </location>
</feature>
<feature type="compositionally biased region" description="Basic and acidic residues" evidence="8">
    <location>
        <begin position="559"/>
        <end position="581"/>
    </location>
</feature>
<evidence type="ECO:0000256" key="8">
    <source>
        <dbReference type="SAM" id="MobiDB-lite"/>
    </source>
</evidence>
<dbReference type="EMBL" id="RDQH01000337">
    <property type="protein sequence ID" value="RXH83580.1"/>
    <property type="molecule type" value="Genomic_DNA"/>
</dbReference>
<keyword evidence="3" id="KW-1003">Cell membrane</keyword>
<keyword evidence="11" id="KW-1185">Reference proteome</keyword>
<evidence type="ECO:0000256" key="7">
    <source>
        <dbReference type="ARBA" id="ARBA00024211"/>
    </source>
</evidence>
<dbReference type="InterPro" id="IPR010369">
    <property type="entry name" value="SOK"/>
</dbReference>
<dbReference type="PANTHER" id="PTHR31083">
    <property type="entry name" value="UPSTREAM OF FLC PROTEIN (DUF966)"/>
    <property type="match status" value="1"/>
</dbReference>
<protein>
    <recommendedName>
        <fullName evidence="9">SOSEKI DIX-like domain-containing protein</fullName>
    </recommendedName>
</protein>
<dbReference type="PANTHER" id="PTHR31083:SF6">
    <property type="entry name" value="PROTEIN SOSEKI 3"/>
    <property type="match status" value="1"/>
</dbReference>
<evidence type="ECO:0000256" key="3">
    <source>
        <dbReference type="ARBA" id="ARBA00022475"/>
    </source>
</evidence>
<gene>
    <name evidence="10" type="ORF">DVH24_005833</name>
</gene>
<comment type="caution">
    <text evidence="10">The sequence shown here is derived from an EMBL/GenBank/DDBJ whole genome shotgun (WGS) entry which is preliminary data.</text>
</comment>
<evidence type="ECO:0000313" key="10">
    <source>
        <dbReference type="EMBL" id="RXH83580.1"/>
    </source>
</evidence>
<evidence type="ECO:0000256" key="4">
    <source>
        <dbReference type="ARBA" id="ARBA00022618"/>
    </source>
</evidence>
<dbReference type="GO" id="GO:0005886">
    <property type="term" value="C:plasma membrane"/>
    <property type="evidence" value="ECO:0007669"/>
    <property type="project" value="UniProtKB-SubCell"/>
</dbReference>
<feature type="region of interest" description="Disordered" evidence="8">
    <location>
        <begin position="372"/>
        <end position="393"/>
    </location>
</feature>
<dbReference type="Proteomes" id="UP000290289">
    <property type="component" value="Chromosome 11"/>
</dbReference>
<comment type="similarity">
    <text evidence="7">Belongs to the SOSEKI family.</text>
</comment>
<feature type="region of interest" description="Disordered" evidence="8">
    <location>
        <begin position="246"/>
        <end position="303"/>
    </location>
</feature>
<feature type="compositionally biased region" description="Low complexity" evidence="8">
    <location>
        <begin position="252"/>
        <end position="264"/>
    </location>
</feature>
<dbReference type="GO" id="GO:0051258">
    <property type="term" value="P:protein polymerization"/>
    <property type="evidence" value="ECO:0007669"/>
    <property type="project" value="UniProtKB-ARBA"/>
</dbReference>
<feature type="compositionally biased region" description="Low complexity" evidence="8">
    <location>
        <begin position="373"/>
        <end position="388"/>
    </location>
</feature>
<proteinExistence type="inferred from homology"/>
<keyword evidence="2" id="KW-0217">Developmental protein</keyword>
<evidence type="ECO:0000256" key="6">
    <source>
        <dbReference type="ARBA" id="ARBA00023306"/>
    </source>
</evidence>
<dbReference type="GO" id="GO:0051301">
    <property type="term" value="P:cell division"/>
    <property type="evidence" value="ECO:0007669"/>
    <property type="project" value="UniProtKB-KW"/>
</dbReference>
<accession>A0A498IK95</accession>
<dbReference type="AlphaFoldDB" id="A0A498IK95"/>
<evidence type="ECO:0000259" key="9">
    <source>
        <dbReference type="Pfam" id="PF06136"/>
    </source>
</evidence>
<keyword evidence="5" id="KW-0472">Membrane</keyword>
<comment type="subcellular location">
    <subcellularLocation>
        <location evidence="1">Cell membrane</location>
        <topology evidence="1">Peripheral membrane protein</topology>
        <orientation evidence="1">Cytoplasmic side</orientation>
    </subcellularLocation>
</comment>
<feature type="compositionally biased region" description="Polar residues" evidence="8">
    <location>
        <begin position="286"/>
        <end position="303"/>
    </location>
</feature>
<sequence length="659" mass="73803">MRASISTSSIFDQLLLFVSFCLCFLVSLSLPFSYTKFRFLIGFKGSNSLTLPLLSDLLHRSKTHNLFFCGFLTDLSRKSAILGFAGFGDDPEAKSFNFFQKTKEAMEGRMKKYSQVSPERAKVWSEKSPRYHQNRKVPVVYYLSRNRQLEHPHFMEVPVTSPQGLYLRDVINRLNALRGRGMATMYSWSSKRSYKGGYVWHDLSEDDLIPPAHGNEYVLKGSELFEESNSGRFSPLAEIKIQSLKQLPEPASSRSQDDSSSSSSLNGKETKLSQEYELSPLVQHPEGSSSASPESTVGKNSSWGGSLSLTEYKVYKSDGLADASTQTEENGNKPKASETCTRGVSTDDGSLEPDCSYYHNRVLCVKENSEICSDSVSPPRSSPSPSSSGGKTETLESLIRADVSKLNSFRIVEGEDVRMQNNPRVKATNVLMQLISCGSISVKDHSFGLIPTYKAQFSHSNFRSPLFSTKVMLGELDCLSENPRLMGLRLEDKEYFSGSLIETKMLKEEDGRTALKRSSSYNADRSCKKLDSVEDKEESTSGRSKCIPRSIKASLNKHPRSESMRFPISDKPRNSSDRVDGAHINTHSVSNGGSKRITDPSSLKKQSKRLDSFREEKEKEKACFWSSGYNPIKSTFRYHCGWQFVDTSAEDKSKGQWKP</sequence>
<keyword evidence="6" id="KW-0131">Cell cycle</keyword>
<dbReference type="Pfam" id="PF06136">
    <property type="entry name" value="SOK"/>
    <property type="match status" value="1"/>
</dbReference>
<reference evidence="10 11" key="1">
    <citation type="submission" date="2018-10" db="EMBL/GenBank/DDBJ databases">
        <title>A high-quality apple genome assembly.</title>
        <authorList>
            <person name="Hu J."/>
        </authorList>
    </citation>
    <scope>NUCLEOTIDE SEQUENCE [LARGE SCALE GENOMIC DNA]</scope>
    <source>
        <strain evidence="11">cv. HFTH1</strain>
        <tissue evidence="10">Young leaf</tissue>
    </source>
</reference>
<name>A0A498IK95_MALDO</name>
<evidence type="ECO:0000256" key="1">
    <source>
        <dbReference type="ARBA" id="ARBA00004413"/>
    </source>
</evidence>
<feature type="region of interest" description="Disordered" evidence="8">
    <location>
        <begin position="323"/>
        <end position="346"/>
    </location>
</feature>
<evidence type="ECO:0000256" key="5">
    <source>
        <dbReference type="ARBA" id="ARBA00023136"/>
    </source>
</evidence>